<dbReference type="PROSITE" id="PS50893">
    <property type="entry name" value="ABC_TRANSPORTER_2"/>
    <property type="match status" value="1"/>
</dbReference>
<dbReference type="GO" id="GO:0016020">
    <property type="term" value="C:membrane"/>
    <property type="evidence" value="ECO:0007669"/>
    <property type="project" value="InterPro"/>
</dbReference>
<dbReference type="SUPFAM" id="SSF52540">
    <property type="entry name" value="P-loop containing nucleoside triphosphate hydrolases"/>
    <property type="match status" value="1"/>
</dbReference>
<comment type="similarity">
    <text evidence="2">Belongs to the ABC transporter superfamily. ABCB family. MHC peptide exporter (TC 3.A.1.209) subfamily.</text>
</comment>
<feature type="transmembrane region" description="Helical" evidence="11">
    <location>
        <begin position="69"/>
        <end position="89"/>
    </location>
</feature>
<feature type="transmembrane region" description="Helical" evidence="11">
    <location>
        <begin position="101"/>
        <end position="118"/>
    </location>
</feature>
<reference evidence="15" key="1">
    <citation type="submission" date="2025-08" db="UniProtKB">
        <authorList>
            <consortium name="Ensembl"/>
        </authorList>
    </citation>
    <scope>IDENTIFICATION</scope>
</reference>
<dbReference type="Pfam" id="PF00664">
    <property type="entry name" value="ABC_membrane"/>
    <property type="match status" value="1"/>
</dbReference>
<dbReference type="InterPro" id="IPR003593">
    <property type="entry name" value="AAA+_ATPase"/>
</dbReference>
<evidence type="ECO:0000256" key="10">
    <source>
        <dbReference type="ARBA" id="ARBA00023136"/>
    </source>
</evidence>
<feature type="signal peptide" evidence="12">
    <location>
        <begin position="1"/>
        <end position="21"/>
    </location>
</feature>
<dbReference type="GO" id="GO:0015421">
    <property type="term" value="F:ABC-type oligopeptide transporter activity"/>
    <property type="evidence" value="ECO:0007669"/>
    <property type="project" value="TreeGrafter"/>
</dbReference>
<evidence type="ECO:0000256" key="1">
    <source>
        <dbReference type="ARBA" id="ARBA00004127"/>
    </source>
</evidence>
<dbReference type="Pfam" id="PF00005">
    <property type="entry name" value="ABC_tran"/>
    <property type="match status" value="1"/>
</dbReference>
<comment type="subcellular location">
    <subcellularLocation>
        <location evidence="1">Endomembrane system</location>
        <topology evidence="1">Multi-pass membrane protein</topology>
    </subcellularLocation>
</comment>
<dbReference type="FunFam" id="3.40.50.300:FF:000140">
    <property type="entry name" value="Lipid A export ATP-binding/permease protein MsbA"/>
    <property type="match status" value="1"/>
</dbReference>
<feature type="domain" description="ABC transmembrane type-1" evidence="14">
    <location>
        <begin position="194"/>
        <end position="406"/>
    </location>
</feature>
<evidence type="ECO:0000259" key="14">
    <source>
        <dbReference type="PROSITE" id="PS50929"/>
    </source>
</evidence>
<dbReference type="Gene3D" id="3.40.50.300">
    <property type="entry name" value="P-loop containing nucleotide triphosphate hydrolases"/>
    <property type="match status" value="1"/>
</dbReference>
<keyword evidence="16" id="KW-1185">Reference proteome</keyword>
<dbReference type="PANTHER" id="PTHR43394:SF13">
    <property type="entry name" value="ANTIGEN PEPTIDE TRANSPORTER 1"/>
    <property type="match status" value="1"/>
</dbReference>
<dbReference type="GO" id="GO:0012505">
    <property type="term" value="C:endomembrane system"/>
    <property type="evidence" value="ECO:0007669"/>
    <property type="project" value="UniProtKB-SubCell"/>
</dbReference>
<dbReference type="InterPro" id="IPR003439">
    <property type="entry name" value="ABC_transporter-like_ATP-bd"/>
</dbReference>
<evidence type="ECO:0000256" key="6">
    <source>
        <dbReference type="ARBA" id="ARBA00022840"/>
    </source>
</evidence>
<name>A0A8C8CQ48_ONCTS</name>
<dbReference type="SMART" id="SM00382">
    <property type="entry name" value="AAA"/>
    <property type="match status" value="1"/>
</dbReference>
<reference evidence="15" key="2">
    <citation type="submission" date="2025-09" db="UniProtKB">
        <authorList>
            <consortium name="Ensembl"/>
        </authorList>
    </citation>
    <scope>IDENTIFICATION</scope>
</reference>
<keyword evidence="12" id="KW-0732">Signal</keyword>
<evidence type="ECO:0000313" key="15">
    <source>
        <dbReference type="Ensembl" id="ENSOTSP00005015559.1"/>
    </source>
</evidence>
<evidence type="ECO:0000259" key="13">
    <source>
        <dbReference type="PROSITE" id="PS50893"/>
    </source>
</evidence>
<dbReference type="Ensembl" id="ENSOTST00005016963.2">
    <property type="protein sequence ID" value="ENSOTSP00005015559.1"/>
    <property type="gene ID" value="ENSOTSG00005007759.2"/>
</dbReference>
<dbReference type="InterPro" id="IPR036640">
    <property type="entry name" value="ABC1_TM_sf"/>
</dbReference>
<evidence type="ECO:0000313" key="16">
    <source>
        <dbReference type="Proteomes" id="UP000694402"/>
    </source>
</evidence>
<keyword evidence="3" id="KW-0813">Transport</keyword>
<feature type="chain" id="PRO_5034390598" evidence="12">
    <location>
        <begin position="22"/>
        <end position="672"/>
    </location>
</feature>
<protein>
    <submittedName>
        <fullName evidence="15">Uncharacterized protein</fullName>
    </submittedName>
</protein>
<keyword evidence="6" id="KW-0067">ATP-binding</keyword>
<keyword evidence="9 11" id="KW-1133">Transmembrane helix</keyword>
<keyword evidence="4 11" id="KW-0812">Transmembrane</keyword>
<dbReference type="InterPro" id="IPR039421">
    <property type="entry name" value="Type_1_exporter"/>
</dbReference>
<dbReference type="Proteomes" id="UP000694402">
    <property type="component" value="Unassembled WGS sequence"/>
</dbReference>
<keyword evidence="10 11" id="KW-0472">Membrane</keyword>
<organism evidence="15 16">
    <name type="scientific">Oncorhynchus tshawytscha</name>
    <name type="common">Chinook salmon</name>
    <name type="synonym">Salmo tshawytscha</name>
    <dbReference type="NCBI Taxonomy" id="74940"/>
    <lineage>
        <taxon>Eukaryota</taxon>
        <taxon>Metazoa</taxon>
        <taxon>Chordata</taxon>
        <taxon>Craniata</taxon>
        <taxon>Vertebrata</taxon>
        <taxon>Euteleostomi</taxon>
        <taxon>Actinopterygii</taxon>
        <taxon>Neopterygii</taxon>
        <taxon>Teleostei</taxon>
        <taxon>Protacanthopterygii</taxon>
        <taxon>Salmoniformes</taxon>
        <taxon>Salmonidae</taxon>
        <taxon>Salmoninae</taxon>
        <taxon>Oncorhynchus</taxon>
    </lineage>
</organism>
<evidence type="ECO:0000256" key="5">
    <source>
        <dbReference type="ARBA" id="ARBA00022741"/>
    </source>
</evidence>
<accession>A0A8C8CQ48</accession>
<gene>
    <name evidence="15" type="primary">TAP1</name>
</gene>
<keyword evidence="5" id="KW-0547">Nucleotide-binding</keyword>
<sequence length="672" mass="75261">MPKMNFSPLLFLCMDVCVVQTVRLAQLSPLLLPHPLITLWGGSLLRAGLHLFLTFTFPGSPLWMSSFEGLQSMGVLCFHCPIYISLLWVCGQSILGQLWGWHSWQGGYCITVVAWLYWTRYVPSLLTKPTKEPQKKTGASLEKLMGYMKPYIIRFGVVLSLVVISSLGEMPEAFTYAITVMSDYSHEVCAVCDLIYNITMCRIHTSIQRLGFQSVLKQEIAFFDKAQTGDLVSRITTDTNNTSESLSEKLSLLMWYFIRVTFHFIFMLNLSWKLSLFTAMGLPIIWVIPKISGKRYQLGAKVQKSLAQANDVATETFTSMKTVHSFANKEGEKERYRKRLEKTYSLNKEEAVAYAASTWTNSLSLSFNCKRSHILYYGGSLVTEGTVSSGDLVAFVLYELQFSSAVEIFEYVDRQPHVPPEGTLAPQKLEGYVQFKNVIFTYSTREDTPVLKGLSLELRPGQITALVGASGAGKSTCVSLLERFYLPQEGEILLDGQPLNSYKNQYLHDQISVVSQEPVLFARSGKENIKYPAYDATDEEMYQAAELDNAHKFISDLPNGYDTDAGEKGGQVSGGQKQHIAVARAPIRQPRILVLDDVTSNLDTESEHLVHQALLNDSNPCSVLLIAHKLSTVEKANHIVVLEEGKKGGTYADLVNRQNTGFQRKEGEELNN</sequence>
<dbReference type="GeneTree" id="ENSGT00940000159023"/>
<evidence type="ECO:0000256" key="2">
    <source>
        <dbReference type="ARBA" id="ARBA00006493"/>
    </source>
</evidence>
<dbReference type="SUPFAM" id="SSF90123">
    <property type="entry name" value="ABC transporter transmembrane region"/>
    <property type="match status" value="1"/>
</dbReference>
<dbReference type="GO" id="GO:0005524">
    <property type="term" value="F:ATP binding"/>
    <property type="evidence" value="ECO:0007669"/>
    <property type="project" value="UniProtKB-KW"/>
</dbReference>
<feature type="domain" description="ABC transporter" evidence="13">
    <location>
        <begin position="433"/>
        <end position="667"/>
    </location>
</feature>
<dbReference type="Gene3D" id="1.20.1560.10">
    <property type="entry name" value="ABC transporter type 1, transmembrane domain"/>
    <property type="match status" value="1"/>
</dbReference>
<evidence type="ECO:0000256" key="12">
    <source>
        <dbReference type="SAM" id="SignalP"/>
    </source>
</evidence>
<keyword evidence="7" id="KW-0571">Peptide transport</keyword>
<evidence type="ECO:0000256" key="9">
    <source>
        <dbReference type="ARBA" id="ARBA00022989"/>
    </source>
</evidence>
<dbReference type="InterPro" id="IPR011527">
    <property type="entry name" value="ABC1_TM_dom"/>
</dbReference>
<dbReference type="GO" id="GO:0016887">
    <property type="term" value="F:ATP hydrolysis activity"/>
    <property type="evidence" value="ECO:0007669"/>
    <property type="project" value="InterPro"/>
</dbReference>
<keyword evidence="7" id="KW-0653">Protein transport</keyword>
<dbReference type="InterPro" id="IPR027417">
    <property type="entry name" value="P-loop_NTPase"/>
</dbReference>
<evidence type="ECO:0000256" key="8">
    <source>
        <dbReference type="ARBA" id="ARBA00022967"/>
    </source>
</evidence>
<evidence type="ECO:0000256" key="3">
    <source>
        <dbReference type="ARBA" id="ARBA00022448"/>
    </source>
</evidence>
<dbReference type="PANTHER" id="PTHR43394">
    <property type="entry name" value="ATP-DEPENDENT PERMEASE MDL1, MITOCHONDRIAL"/>
    <property type="match status" value="1"/>
</dbReference>
<evidence type="ECO:0000256" key="4">
    <source>
        <dbReference type="ARBA" id="ARBA00022692"/>
    </source>
</evidence>
<dbReference type="PROSITE" id="PS50929">
    <property type="entry name" value="ABC_TM1F"/>
    <property type="match status" value="1"/>
</dbReference>
<evidence type="ECO:0000256" key="11">
    <source>
        <dbReference type="SAM" id="Phobius"/>
    </source>
</evidence>
<feature type="transmembrane region" description="Helical" evidence="11">
    <location>
        <begin position="151"/>
        <end position="168"/>
    </location>
</feature>
<proteinExistence type="inferred from homology"/>
<dbReference type="AlphaFoldDB" id="A0A8C8CQ48"/>
<keyword evidence="8" id="KW-1278">Translocase</keyword>
<evidence type="ECO:0000256" key="7">
    <source>
        <dbReference type="ARBA" id="ARBA00022856"/>
    </source>
</evidence>